<evidence type="ECO:0000256" key="5">
    <source>
        <dbReference type="ARBA" id="ARBA00023026"/>
    </source>
</evidence>
<comment type="similarity">
    <text evidence="2">Belongs to the phosphothreonine lyase family.</text>
</comment>
<keyword evidence="4" id="KW-0964">Secreted</keyword>
<dbReference type="SMR" id="A0A0A7A4K5"/>
<keyword evidence="5" id="KW-0843">Virulence</keyword>
<evidence type="ECO:0000256" key="1">
    <source>
        <dbReference type="ARBA" id="ARBA00004613"/>
    </source>
</evidence>
<dbReference type="GO" id="GO:0005576">
    <property type="term" value="C:extracellular region"/>
    <property type="evidence" value="ECO:0007669"/>
    <property type="project" value="UniProtKB-SubCell"/>
</dbReference>
<dbReference type="NCBIfam" id="NF011781">
    <property type="entry name" value="PRK15245.1"/>
    <property type="match status" value="1"/>
</dbReference>
<comment type="subcellular location">
    <subcellularLocation>
        <location evidence="1">Secreted</location>
    </subcellularLocation>
</comment>
<dbReference type="HOGENOM" id="CLU_100525_0_0_6"/>
<dbReference type="InterPro" id="IPR003519">
    <property type="entry name" value="OspF/SpvC"/>
</dbReference>
<evidence type="ECO:0000256" key="2">
    <source>
        <dbReference type="ARBA" id="ARBA00009168"/>
    </source>
</evidence>
<evidence type="ECO:0000256" key="7">
    <source>
        <dbReference type="ARBA" id="ARBA00030286"/>
    </source>
</evidence>
<evidence type="ECO:0000313" key="8">
    <source>
        <dbReference type="EMBL" id="AHA68989.1"/>
    </source>
</evidence>
<dbReference type="GO" id="GO:0016829">
    <property type="term" value="F:lyase activity"/>
    <property type="evidence" value="ECO:0007669"/>
    <property type="project" value="UniProtKB-KW"/>
</dbReference>
<keyword evidence="6" id="KW-0456">Lyase</keyword>
<keyword evidence="8" id="KW-0614">Plasmid</keyword>
<protein>
    <recommendedName>
        <fullName evidence="3">Phosphothreonine lyase OspF</fullName>
    </recommendedName>
    <alternativeName>
        <fullName evidence="7">Effector protein OspF</fullName>
    </alternativeName>
</protein>
<name>A0A0A7A4K5_SHIDY</name>
<dbReference type="EMBL" id="CP006737">
    <property type="protein sequence ID" value="AHA68989.1"/>
    <property type="molecule type" value="Genomic_DNA"/>
</dbReference>
<dbReference type="Gene3D" id="3.30.2430.10">
    <property type="entry name" value="phosphothreonine lyase"/>
    <property type="match status" value="1"/>
</dbReference>
<dbReference type="AlphaFoldDB" id="A0A0A7A4K5"/>
<evidence type="ECO:0000313" key="9">
    <source>
        <dbReference type="Proteomes" id="UP000031647"/>
    </source>
</evidence>
<dbReference type="PATRIC" id="fig|754093.4.peg.6024"/>
<proteinExistence type="inferred from homology"/>
<dbReference type="InterPro" id="IPR038498">
    <property type="entry name" value="OspF/SpvC_sf"/>
</dbReference>
<sequence length="239" mass="27900">MPIKKPCLKLNLDSLNVVRSEIPQMLSANERLKNNFNILYNQIRQYPAYYFKVASNVPNYSDICQFFSVMYQGFQIVNHSGDVFIHACRENPQSKGDFVGDKFHISIAREQVPLAFQILSGLLFSEDSPIDKWKITDMNRVSQQSRVGIGAQFTLYVKSDQECSQYSALLLHKIRQFIMCLESNLLRSKIAPGEYPASDVRPEDWKYVSYRNELRSDRNGSERQEQMLREEPFYRLMIE</sequence>
<dbReference type="Proteomes" id="UP000031647">
    <property type="component" value="Plasmid pSLG231"/>
</dbReference>
<accession>A0A0A7A4K5</accession>
<gene>
    <name evidence="8" type="ORF">Asd1617_06162</name>
</gene>
<dbReference type="Pfam" id="PF03536">
    <property type="entry name" value="VRP3"/>
    <property type="match status" value="1"/>
</dbReference>
<evidence type="ECO:0000256" key="6">
    <source>
        <dbReference type="ARBA" id="ARBA00023239"/>
    </source>
</evidence>
<evidence type="ECO:0000256" key="4">
    <source>
        <dbReference type="ARBA" id="ARBA00022525"/>
    </source>
</evidence>
<organism evidence="8 9">
    <name type="scientific">Shigella dysenteriae 1617</name>
    <dbReference type="NCBI Taxonomy" id="754093"/>
    <lineage>
        <taxon>Bacteria</taxon>
        <taxon>Pseudomonadati</taxon>
        <taxon>Pseudomonadota</taxon>
        <taxon>Gammaproteobacteria</taxon>
        <taxon>Enterobacterales</taxon>
        <taxon>Enterobacteriaceae</taxon>
        <taxon>Shigella</taxon>
    </lineage>
</organism>
<dbReference type="PRINTS" id="PR01342">
    <property type="entry name" value="SALVRPPROT"/>
</dbReference>
<dbReference type="KEGG" id="sdz:Asd1617_06162"/>
<evidence type="ECO:0000256" key="3">
    <source>
        <dbReference type="ARBA" id="ARBA00020356"/>
    </source>
</evidence>
<reference evidence="8 9" key="1">
    <citation type="submission" date="2013-09" db="EMBL/GenBank/DDBJ databases">
        <title>Comparative genomics of Sd1617 to representative strains in evaluating its pathogenesis.</title>
        <authorList>
            <person name="Aksomboon Vongsawan A."/>
            <person name="Kapatral V."/>
            <person name="Vaisvil B."/>
            <person name="Serichantalergs O."/>
            <person name="Hale T.L."/>
            <person name="Mason C.J."/>
        </authorList>
    </citation>
    <scope>NUCLEOTIDE SEQUENCE [LARGE SCALE GENOMIC DNA]</scope>
    <source>
        <strain evidence="8 9">1617</strain>
        <plasmid evidence="8 9">pSLG231</plasmid>
    </source>
</reference>
<geneLocation type="plasmid" evidence="8 9">
    <name>pSLG231</name>
</geneLocation>